<sequence>MESGRWKQDGETNGGGEGGEMMRKLREGVMLVGKRGGPTTPSPTWRLELLPRGESQGLLLHPTPSSLSARKLCAGLWDFQPRMTGSFPGDQDHGHRHPTGMNLVPGEDPPDRETLRPASNGDVGRHVVAASEREYYPIRDYCARQSVPDEGCSSSVKVAYIRRSSVRPSSFDPKRVIARSSCSPRTSTELMKVLNRIWSLEERHASNKSILKALRSELDQSQMRIKELMREKRNDKQLMEHLLKQVKGDKFVRNQKEQDKADAETQLLNEELEEERSLRHHSKILHGKVAKEFEEMKSAYLGAQQELERERKARILLESLCDEFAKGVRDYEQVVRSLTNKPVKQNIGRECLDRLILHISEAWLDERMQMKLTEAKGDSSGTSSIVDKLNSDIETFLLAKQKDLGQTSNISPSLMEERRLHRHSPESFALNEVASAPRITGDEDQSPGNSLELSKQTHSMGGKTEGISNEPRNGHLPDADSSIETLNRSRAVNLKENKNVAAHSCQGDICVLSMHPGKGGRSVKQRPAKATWPPSRKLKGQSCSVVEFPGGIREGTLMAKLMEARMEGQRSSSKAPQGSDVSVVVSGGI</sequence>
<organism evidence="1 2">
    <name type="scientific">Melastoma candidum</name>
    <dbReference type="NCBI Taxonomy" id="119954"/>
    <lineage>
        <taxon>Eukaryota</taxon>
        <taxon>Viridiplantae</taxon>
        <taxon>Streptophyta</taxon>
        <taxon>Embryophyta</taxon>
        <taxon>Tracheophyta</taxon>
        <taxon>Spermatophyta</taxon>
        <taxon>Magnoliopsida</taxon>
        <taxon>eudicotyledons</taxon>
        <taxon>Gunneridae</taxon>
        <taxon>Pentapetalae</taxon>
        <taxon>rosids</taxon>
        <taxon>malvids</taxon>
        <taxon>Myrtales</taxon>
        <taxon>Melastomataceae</taxon>
        <taxon>Melastomatoideae</taxon>
        <taxon>Melastomateae</taxon>
        <taxon>Melastoma</taxon>
    </lineage>
</organism>
<comment type="caution">
    <text evidence="1">The sequence shown here is derived from an EMBL/GenBank/DDBJ whole genome shotgun (WGS) entry which is preliminary data.</text>
</comment>
<dbReference type="Proteomes" id="UP001057402">
    <property type="component" value="Chromosome 12"/>
</dbReference>
<name>A0ACB9L0S9_9MYRT</name>
<reference evidence="2" key="1">
    <citation type="journal article" date="2023" name="Front. Plant Sci.">
        <title>Chromosomal-level genome assembly of Melastoma candidum provides insights into trichome evolution.</title>
        <authorList>
            <person name="Zhong Y."/>
            <person name="Wu W."/>
            <person name="Sun C."/>
            <person name="Zou P."/>
            <person name="Liu Y."/>
            <person name="Dai S."/>
            <person name="Zhou R."/>
        </authorList>
    </citation>
    <scope>NUCLEOTIDE SEQUENCE [LARGE SCALE GENOMIC DNA]</scope>
</reference>
<protein>
    <submittedName>
        <fullName evidence="1">Uncharacterized protein</fullName>
    </submittedName>
</protein>
<keyword evidence="2" id="KW-1185">Reference proteome</keyword>
<evidence type="ECO:0000313" key="2">
    <source>
        <dbReference type="Proteomes" id="UP001057402"/>
    </source>
</evidence>
<proteinExistence type="predicted"/>
<accession>A0ACB9L0S9</accession>
<evidence type="ECO:0000313" key="1">
    <source>
        <dbReference type="EMBL" id="KAI4303394.1"/>
    </source>
</evidence>
<gene>
    <name evidence="1" type="ORF">MLD38_039033</name>
</gene>
<dbReference type="EMBL" id="CM042891">
    <property type="protein sequence ID" value="KAI4303394.1"/>
    <property type="molecule type" value="Genomic_DNA"/>
</dbReference>